<dbReference type="GO" id="GO:1990281">
    <property type="term" value="C:efflux pump complex"/>
    <property type="evidence" value="ECO:0007669"/>
    <property type="project" value="TreeGrafter"/>
</dbReference>
<dbReference type="NCBIfam" id="TIGR01730">
    <property type="entry name" value="RND_mfp"/>
    <property type="match status" value="1"/>
</dbReference>
<keyword evidence="10" id="KW-1185">Reference proteome</keyword>
<keyword evidence="4" id="KW-0175">Coiled coil</keyword>
<comment type="similarity">
    <text evidence="2">Belongs to the membrane fusion protein (MFP) (TC 8.A.1) family.</text>
</comment>
<dbReference type="Pfam" id="PF25944">
    <property type="entry name" value="Beta-barrel_RND"/>
    <property type="match status" value="1"/>
</dbReference>
<organism evidence="9 10">
    <name type="scientific">Solilutibacter pythonis</name>
    <dbReference type="NCBI Taxonomy" id="2483112"/>
    <lineage>
        <taxon>Bacteria</taxon>
        <taxon>Pseudomonadati</taxon>
        <taxon>Pseudomonadota</taxon>
        <taxon>Gammaproteobacteria</taxon>
        <taxon>Lysobacterales</taxon>
        <taxon>Lysobacteraceae</taxon>
        <taxon>Solilutibacter</taxon>
    </lineage>
</organism>
<dbReference type="PANTHER" id="PTHR30469">
    <property type="entry name" value="MULTIDRUG RESISTANCE PROTEIN MDTA"/>
    <property type="match status" value="1"/>
</dbReference>
<sequence length="417" mass="44606">MPQSEYESPLRYLMPSPASSFVRAHRWKLLLPPLLLAGVTLQFTACSRSEPASEWLTAPVRSGHLEDTVLANGVLRANTLVNVGAQVSGQVKALHVKLGDNVRKGQLIAEVDPTEQRNALRDERAAIAVMRAQRASRISALAQARANLTRQQAMMREDATSKQDLQAAQAQFESASSDLKVLDAQLRQSDIKLETAATKLGYTRIVAPMDGVVVAVVTEAGQTLNSVQSVPTVIKLARLDPMLVEAQISEADVPKVKAGMPAWFTLLGDGERRYQSQLKSVDPGPTDLAKETSAGGAGGNTNNAVYYNALLEVPNPDGQLRIAMSAKVSIITRSAKNVLIVPSAALGQRQADGRYAVRVALPGKNGAKTLDQRLVRIGLDNRVNAEAIDGLKAGEEVVIGKDTSRQPLDMGGAEAAE</sequence>
<protein>
    <submittedName>
        <fullName evidence="9">Efflux RND transporter periplasmic adaptor subunit</fullName>
    </submittedName>
</protein>
<feature type="domain" description="Multidrug resistance protein MdtA-like beta-barrel" evidence="7">
    <location>
        <begin position="241"/>
        <end position="330"/>
    </location>
</feature>
<evidence type="ECO:0000256" key="1">
    <source>
        <dbReference type="ARBA" id="ARBA00004236"/>
    </source>
</evidence>
<comment type="subcellular location">
    <subcellularLocation>
        <location evidence="1">Cell membrane</location>
    </subcellularLocation>
</comment>
<dbReference type="Proteomes" id="UP000275012">
    <property type="component" value="Unassembled WGS sequence"/>
</dbReference>
<evidence type="ECO:0000259" key="7">
    <source>
        <dbReference type="Pfam" id="PF25944"/>
    </source>
</evidence>
<evidence type="ECO:0000259" key="8">
    <source>
        <dbReference type="Pfam" id="PF25967"/>
    </source>
</evidence>
<keyword evidence="3" id="KW-0813">Transport</keyword>
<dbReference type="Gene3D" id="2.40.50.100">
    <property type="match status" value="1"/>
</dbReference>
<gene>
    <name evidence="9" type="ORF">EBB59_09285</name>
</gene>
<dbReference type="GO" id="GO:1990961">
    <property type="term" value="P:xenobiotic detoxification by transmembrane export across the plasma membrane"/>
    <property type="evidence" value="ECO:0007669"/>
    <property type="project" value="InterPro"/>
</dbReference>
<dbReference type="Gene3D" id="2.40.30.170">
    <property type="match status" value="1"/>
</dbReference>
<dbReference type="GO" id="GO:0030313">
    <property type="term" value="C:cell envelope"/>
    <property type="evidence" value="ECO:0007669"/>
    <property type="project" value="UniProtKB-SubCell"/>
</dbReference>
<evidence type="ECO:0000313" key="9">
    <source>
        <dbReference type="EMBL" id="RMH90958.1"/>
    </source>
</evidence>
<evidence type="ECO:0000256" key="3">
    <source>
        <dbReference type="ARBA" id="ARBA00022448"/>
    </source>
</evidence>
<dbReference type="PANTHER" id="PTHR30469:SF33">
    <property type="entry name" value="SLR1207 PROTEIN"/>
    <property type="match status" value="1"/>
</dbReference>
<reference evidence="9 10" key="1">
    <citation type="submission" date="2018-10" db="EMBL/GenBank/DDBJ databases">
        <title>Proposal of Lysobacter pythonis sp. nov. isolated from royal pythons (Python regius).</title>
        <authorList>
            <person name="Hans-Juergen B."/>
            <person name="Huptas C."/>
            <person name="Sandra B."/>
            <person name="Igor L."/>
            <person name="Joachim S."/>
            <person name="Siegfried S."/>
            <person name="Mareike W."/>
            <person name="Peter K."/>
        </authorList>
    </citation>
    <scope>NUCLEOTIDE SEQUENCE [LARGE SCALE GENOMIC DNA]</scope>
    <source>
        <strain evidence="9 10">4284/11</strain>
    </source>
</reference>
<evidence type="ECO:0000313" key="10">
    <source>
        <dbReference type="Proteomes" id="UP000275012"/>
    </source>
</evidence>
<feature type="region of interest" description="Disordered" evidence="5">
    <location>
        <begin position="277"/>
        <end position="296"/>
    </location>
</feature>
<dbReference type="Gene3D" id="6.10.140.1990">
    <property type="match status" value="1"/>
</dbReference>
<feature type="domain" description="Multidrug resistance protein MdtA-like C-terminal permuted SH3" evidence="8">
    <location>
        <begin position="337"/>
        <end position="400"/>
    </location>
</feature>
<evidence type="ECO:0000259" key="6">
    <source>
        <dbReference type="Pfam" id="PF25917"/>
    </source>
</evidence>
<dbReference type="GO" id="GO:0015562">
    <property type="term" value="F:efflux transmembrane transporter activity"/>
    <property type="evidence" value="ECO:0007669"/>
    <property type="project" value="TreeGrafter"/>
</dbReference>
<evidence type="ECO:0000256" key="4">
    <source>
        <dbReference type="ARBA" id="ARBA00023054"/>
    </source>
</evidence>
<proteinExistence type="inferred from homology"/>
<dbReference type="GO" id="GO:1990195">
    <property type="term" value="C:macrolide transmembrane transporter complex"/>
    <property type="evidence" value="ECO:0007669"/>
    <property type="project" value="InterPro"/>
</dbReference>
<evidence type="ECO:0000256" key="2">
    <source>
        <dbReference type="ARBA" id="ARBA00009477"/>
    </source>
</evidence>
<dbReference type="InterPro" id="IPR058625">
    <property type="entry name" value="MdtA-like_BSH"/>
</dbReference>
<dbReference type="Pfam" id="PF25917">
    <property type="entry name" value="BSH_RND"/>
    <property type="match status" value="1"/>
</dbReference>
<feature type="domain" description="Multidrug resistance protein MdtA-like barrel-sandwich hybrid" evidence="6">
    <location>
        <begin position="81"/>
        <end position="234"/>
    </location>
</feature>
<dbReference type="SUPFAM" id="SSF111369">
    <property type="entry name" value="HlyD-like secretion proteins"/>
    <property type="match status" value="1"/>
</dbReference>
<dbReference type="InterPro" id="IPR058627">
    <property type="entry name" value="MdtA-like_C"/>
</dbReference>
<comment type="caution">
    <text evidence="9">The sequence shown here is derived from an EMBL/GenBank/DDBJ whole genome shotgun (WGS) entry which is preliminary data.</text>
</comment>
<dbReference type="EMBL" id="RFLY01000012">
    <property type="protein sequence ID" value="RMH90958.1"/>
    <property type="molecule type" value="Genomic_DNA"/>
</dbReference>
<dbReference type="Pfam" id="PF25967">
    <property type="entry name" value="RND-MFP_C"/>
    <property type="match status" value="1"/>
</dbReference>
<accession>A0A3M2HPL0</accession>
<dbReference type="GO" id="GO:0019898">
    <property type="term" value="C:extrinsic component of membrane"/>
    <property type="evidence" value="ECO:0007669"/>
    <property type="project" value="InterPro"/>
</dbReference>
<evidence type="ECO:0000256" key="5">
    <source>
        <dbReference type="SAM" id="MobiDB-lite"/>
    </source>
</evidence>
<dbReference type="InterPro" id="IPR006143">
    <property type="entry name" value="RND_pump_MFP"/>
</dbReference>
<dbReference type="AlphaFoldDB" id="A0A3M2HPL0"/>
<name>A0A3M2HPL0_9GAMM</name>
<dbReference type="Gene3D" id="2.40.420.20">
    <property type="match status" value="1"/>
</dbReference>
<dbReference type="InterPro" id="IPR030190">
    <property type="entry name" value="MacA_alpha-hairpin_sf"/>
</dbReference>
<dbReference type="InterPro" id="IPR058626">
    <property type="entry name" value="MdtA-like_b-barrel"/>
</dbReference>